<dbReference type="GO" id="GO:0003677">
    <property type="term" value="F:DNA binding"/>
    <property type="evidence" value="ECO:0007669"/>
    <property type="project" value="UniProtKB-KW"/>
</dbReference>
<organism evidence="2 3">
    <name type="scientific">Desulfitobacterium dehalogenans</name>
    <dbReference type="NCBI Taxonomy" id="36854"/>
    <lineage>
        <taxon>Bacteria</taxon>
        <taxon>Bacillati</taxon>
        <taxon>Bacillota</taxon>
        <taxon>Clostridia</taxon>
        <taxon>Eubacteriales</taxon>
        <taxon>Desulfitobacteriaceae</taxon>
        <taxon>Desulfitobacterium</taxon>
    </lineage>
</organism>
<evidence type="ECO:0000313" key="3">
    <source>
        <dbReference type="Proteomes" id="UP000553059"/>
    </source>
</evidence>
<evidence type="ECO:0000259" key="1">
    <source>
        <dbReference type="SMART" id="SM00966"/>
    </source>
</evidence>
<dbReference type="AlphaFoldDB" id="A0A7C6Z4D9"/>
<dbReference type="SMART" id="SM00966">
    <property type="entry name" value="SpoVT_AbrB"/>
    <property type="match status" value="1"/>
</dbReference>
<accession>A0A7C6Z4D9</accession>
<dbReference type="EMBL" id="DUTF01000210">
    <property type="protein sequence ID" value="HHY26891.1"/>
    <property type="molecule type" value="Genomic_DNA"/>
</dbReference>
<gene>
    <name evidence="2" type="ORF">GX523_09155</name>
</gene>
<dbReference type="SUPFAM" id="SSF89447">
    <property type="entry name" value="AbrB/MazE/MraZ-like"/>
    <property type="match status" value="1"/>
</dbReference>
<dbReference type="InterPro" id="IPR007159">
    <property type="entry name" value="SpoVT-AbrB_dom"/>
</dbReference>
<dbReference type="Proteomes" id="UP000553059">
    <property type="component" value="Unassembled WGS sequence"/>
</dbReference>
<protein>
    <submittedName>
        <fullName evidence="2">AbrB/MazE/SpoVT family DNA-binding domain-containing protein</fullName>
    </submittedName>
</protein>
<evidence type="ECO:0000313" key="2">
    <source>
        <dbReference type="EMBL" id="HHY26891.1"/>
    </source>
</evidence>
<proteinExistence type="predicted"/>
<dbReference type="InterPro" id="IPR037914">
    <property type="entry name" value="SpoVT-AbrB_sf"/>
</dbReference>
<keyword evidence="2" id="KW-0238">DNA-binding</keyword>
<reference evidence="2 3" key="1">
    <citation type="journal article" date="2020" name="Biotechnol. Biofuels">
        <title>New insights from the biogas microbiome by comprehensive genome-resolved metagenomics of nearly 1600 species originating from multiple anaerobic digesters.</title>
        <authorList>
            <person name="Campanaro S."/>
            <person name="Treu L."/>
            <person name="Rodriguez-R L.M."/>
            <person name="Kovalovszki A."/>
            <person name="Ziels R.M."/>
            <person name="Maus I."/>
            <person name="Zhu X."/>
            <person name="Kougias P.G."/>
            <person name="Basile A."/>
            <person name="Luo G."/>
            <person name="Schluter A."/>
            <person name="Konstantinidis K.T."/>
            <person name="Angelidaki I."/>
        </authorList>
    </citation>
    <scope>NUCLEOTIDE SEQUENCE [LARGE SCALE GENOMIC DNA]</scope>
    <source>
        <strain evidence="2">AS05jafATM_4</strain>
    </source>
</reference>
<feature type="domain" description="SpoVT-AbrB" evidence="1">
    <location>
        <begin position="16"/>
        <end position="62"/>
    </location>
</feature>
<sequence length="62" mass="6801">MIERNVIIAKAGGTAGKNSVNYKISLPAEYVKELGVTPDDKAVVVSYKKGKIIIEKKKHTEE</sequence>
<comment type="caution">
    <text evidence="2">The sequence shown here is derived from an EMBL/GenBank/DDBJ whole genome shotgun (WGS) entry which is preliminary data.</text>
</comment>
<name>A0A7C6Z4D9_9FIRM</name>